<keyword evidence="9" id="KW-1185">Reference proteome</keyword>
<dbReference type="PROSITE" id="PS00463">
    <property type="entry name" value="ZN2_CY6_FUNGAL_1"/>
    <property type="match status" value="1"/>
</dbReference>
<comment type="subcellular location">
    <subcellularLocation>
        <location evidence="1">Nucleus</location>
    </subcellularLocation>
</comment>
<dbReference type="InParanoid" id="A0A151GXG6"/>
<evidence type="ECO:0000313" key="8">
    <source>
        <dbReference type="EMBL" id="KYK61799.1"/>
    </source>
</evidence>
<sequence length="870" mass="95818">MTPEEDPDVAAGTEPLACVSCRARKLKCDRTKPACARCLKLSIECVYPESRRKPMVKRRNVKELEARLAQVEEYLNHVNHANNVGHVPRDAKDAENASRMPSLSEESPLQMDDVTFLDGPSSHLTDSQPQPRPRPQGHTPSAGQSRQSFEMPLPQPDTFLGGGELMGLGYSEATPPFEVQEELNNIFFLLHHHFIPVVHSGRYYHAFYGGPLRKPPMCLQYAIWAIAANGHSKYDQYAHVFYMRARQYAEADEMKGHGEHFISIAHAQTWGIVAAFEAKCMLFTRASMSCAKTVRLCHMMGLDRLDGPSDDLPPALAAASSWTELEERRRVFWGAFAIDSHASISTGWPCLIDTNTIMTRLPASEEAFSSGQEEVAPFMEEAFKGASYSGFAGSIIICQVFREILRHVHRSKPADRADDMMDGAYWKRHRDLDNKLSSAFMFLPEEFRLPQSSRYPPAIHTNLNLHAAVITLHHAAIEMQEKHGLPDSVKQSSKCRLRTSAEEIVNIIKLTSHSTTIFKSPLCALSMYCATTVYVYIAKDDAQTRLSTPDISNLELIISAMEAISRQHEVTQNFLQQTCLDVERNGLDSCIRLPSLQKYRTIFGGARSNIPIITRSAISKHTELSPVLPGRLPLSNPQGRTLPEHLRMEKCGPPISAGGDGEPGRKDLGHSDCFQSFLGAVRRNVAPRPTDNPSKRKRMSPSPGPEPTVNMAMLNAVTGKSAPNGGANSLNTVSPTNADFGGPGSWQFDGGNCRIPQANAFLVLPDRTSSSASSPANREQGTDNLSGSSRSSHTSPGTLGLGNTPEENRVDLRPFQDRIVTPLWPPSAEEVFFAAQIPQSLTDLAPGDEDGAWALLSESMGWQSNNPAGM</sequence>
<accession>A0A151GXG6</accession>
<dbReference type="GO" id="GO:0005634">
    <property type="term" value="C:nucleus"/>
    <property type="evidence" value="ECO:0007669"/>
    <property type="project" value="UniProtKB-SubCell"/>
</dbReference>
<dbReference type="GO" id="GO:0000981">
    <property type="term" value="F:DNA-binding transcription factor activity, RNA polymerase II-specific"/>
    <property type="evidence" value="ECO:0007669"/>
    <property type="project" value="InterPro"/>
</dbReference>
<dbReference type="EMBL" id="LAYC01000001">
    <property type="protein sequence ID" value="KYK61799.1"/>
    <property type="molecule type" value="Genomic_DNA"/>
</dbReference>
<dbReference type="RefSeq" id="XP_040661151.1">
    <property type="nucleotide sequence ID" value="XM_040800268.1"/>
</dbReference>
<dbReference type="PANTHER" id="PTHR47338:SF10">
    <property type="entry name" value="TRANSCRIPTION FACTOR DOMAIN-CONTAINING PROTEIN-RELATED"/>
    <property type="match status" value="1"/>
</dbReference>
<feature type="region of interest" description="Disordered" evidence="6">
    <location>
        <begin position="767"/>
        <end position="809"/>
    </location>
</feature>
<evidence type="ECO:0000256" key="6">
    <source>
        <dbReference type="SAM" id="MobiDB-lite"/>
    </source>
</evidence>
<feature type="compositionally biased region" description="Low complexity" evidence="6">
    <location>
        <begin position="786"/>
        <end position="795"/>
    </location>
</feature>
<feature type="compositionally biased region" description="Polar residues" evidence="6">
    <location>
        <begin position="138"/>
        <end position="148"/>
    </location>
</feature>
<dbReference type="SMART" id="SM00066">
    <property type="entry name" value="GAL4"/>
    <property type="match status" value="1"/>
</dbReference>
<dbReference type="CDD" id="cd00067">
    <property type="entry name" value="GAL4"/>
    <property type="match status" value="1"/>
</dbReference>
<feature type="compositionally biased region" description="Polar residues" evidence="6">
    <location>
        <begin position="767"/>
        <end position="785"/>
    </location>
</feature>
<evidence type="ECO:0000259" key="7">
    <source>
        <dbReference type="PROSITE" id="PS50048"/>
    </source>
</evidence>
<dbReference type="GeneID" id="63715586"/>
<dbReference type="SMART" id="SM00906">
    <property type="entry name" value="Fungal_trans"/>
    <property type="match status" value="1"/>
</dbReference>
<protein>
    <submittedName>
        <fullName evidence="8">Binuclear zinc transcription factor</fullName>
    </submittedName>
</protein>
<dbReference type="GO" id="GO:0006351">
    <property type="term" value="P:DNA-templated transcription"/>
    <property type="evidence" value="ECO:0007669"/>
    <property type="project" value="InterPro"/>
</dbReference>
<feature type="domain" description="Zn(2)-C6 fungal-type" evidence="7">
    <location>
        <begin position="17"/>
        <end position="47"/>
    </location>
</feature>
<evidence type="ECO:0000313" key="9">
    <source>
        <dbReference type="Proteomes" id="UP000076580"/>
    </source>
</evidence>
<dbReference type="Pfam" id="PF00172">
    <property type="entry name" value="Zn_clus"/>
    <property type="match status" value="1"/>
</dbReference>
<dbReference type="InterPro" id="IPR036864">
    <property type="entry name" value="Zn2-C6_fun-type_DNA-bd_sf"/>
</dbReference>
<dbReference type="InterPro" id="IPR001138">
    <property type="entry name" value="Zn2Cys6_DnaBD"/>
</dbReference>
<dbReference type="Gene3D" id="4.10.240.10">
    <property type="entry name" value="Zn(2)-C6 fungal-type DNA-binding domain"/>
    <property type="match status" value="1"/>
</dbReference>
<reference evidence="8 9" key="1">
    <citation type="journal article" date="2016" name="Sci. Rep.">
        <title>Insights into Adaptations to a Near-Obligate Nematode Endoparasitic Lifestyle from the Finished Genome of Drechmeria coniospora.</title>
        <authorList>
            <person name="Zhang L."/>
            <person name="Zhou Z."/>
            <person name="Guo Q."/>
            <person name="Fokkens L."/>
            <person name="Miskei M."/>
            <person name="Pocsi I."/>
            <person name="Zhang W."/>
            <person name="Chen M."/>
            <person name="Wang L."/>
            <person name="Sun Y."/>
            <person name="Donzelli B.G."/>
            <person name="Gibson D.M."/>
            <person name="Nelson D.R."/>
            <person name="Luo J.G."/>
            <person name="Rep M."/>
            <person name="Liu H."/>
            <person name="Yang S."/>
            <person name="Wang J."/>
            <person name="Krasnoff S.B."/>
            <person name="Xu Y."/>
            <person name="Molnar I."/>
            <person name="Lin M."/>
        </authorList>
    </citation>
    <scope>NUCLEOTIDE SEQUENCE [LARGE SCALE GENOMIC DNA]</scope>
    <source>
        <strain evidence="8 9">ARSEF 6962</strain>
    </source>
</reference>
<dbReference type="InterPro" id="IPR007219">
    <property type="entry name" value="XnlR_reg_dom"/>
</dbReference>
<keyword evidence="5" id="KW-0539">Nucleus</keyword>
<keyword evidence="3" id="KW-0805">Transcription regulation</keyword>
<dbReference type="PANTHER" id="PTHR47338">
    <property type="entry name" value="ZN(II)2CYS6 TRANSCRIPTION FACTOR (EUROFUNG)-RELATED"/>
    <property type="match status" value="1"/>
</dbReference>
<feature type="region of interest" description="Disordered" evidence="6">
    <location>
        <begin position="80"/>
        <end position="156"/>
    </location>
</feature>
<evidence type="ECO:0000256" key="2">
    <source>
        <dbReference type="ARBA" id="ARBA00022723"/>
    </source>
</evidence>
<proteinExistence type="predicted"/>
<keyword evidence="4" id="KW-0804">Transcription</keyword>
<dbReference type="GO" id="GO:0003677">
    <property type="term" value="F:DNA binding"/>
    <property type="evidence" value="ECO:0007669"/>
    <property type="project" value="InterPro"/>
</dbReference>
<dbReference type="PROSITE" id="PS50048">
    <property type="entry name" value="ZN2_CY6_FUNGAL_2"/>
    <property type="match status" value="1"/>
</dbReference>
<feature type="region of interest" description="Disordered" evidence="6">
    <location>
        <begin position="681"/>
        <end position="751"/>
    </location>
</feature>
<dbReference type="AlphaFoldDB" id="A0A151GXG6"/>
<feature type="compositionally biased region" description="Polar residues" evidence="6">
    <location>
        <begin position="726"/>
        <end position="737"/>
    </location>
</feature>
<evidence type="ECO:0000256" key="1">
    <source>
        <dbReference type="ARBA" id="ARBA00004123"/>
    </source>
</evidence>
<gene>
    <name evidence="8" type="ORF">DCS_02943</name>
</gene>
<keyword evidence="2" id="KW-0479">Metal-binding</keyword>
<dbReference type="Pfam" id="PF04082">
    <property type="entry name" value="Fungal_trans"/>
    <property type="match status" value="1"/>
</dbReference>
<dbReference type="STRING" id="98403.A0A151GXG6"/>
<evidence type="ECO:0000256" key="3">
    <source>
        <dbReference type="ARBA" id="ARBA00023015"/>
    </source>
</evidence>
<name>A0A151GXG6_DRECN</name>
<dbReference type="CDD" id="cd12148">
    <property type="entry name" value="fungal_TF_MHR"/>
    <property type="match status" value="1"/>
</dbReference>
<organism evidence="8 9">
    <name type="scientific">Drechmeria coniospora</name>
    <name type="common">Nematophagous fungus</name>
    <name type="synonym">Meria coniospora</name>
    <dbReference type="NCBI Taxonomy" id="98403"/>
    <lineage>
        <taxon>Eukaryota</taxon>
        <taxon>Fungi</taxon>
        <taxon>Dikarya</taxon>
        <taxon>Ascomycota</taxon>
        <taxon>Pezizomycotina</taxon>
        <taxon>Sordariomycetes</taxon>
        <taxon>Hypocreomycetidae</taxon>
        <taxon>Hypocreales</taxon>
        <taxon>Ophiocordycipitaceae</taxon>
        <taxon>Drechmeria</taxon>
    </lineage>
</organism>
<dbReference type="SUPFAM" id="SSF57701">
    <property type="entry name" value="Zn2/Cys6 DNA-binding domain"/>
    <property type="match status" value="1"/>
</dbReference>
<comment type="caution">
    <text evidence="8">The sequence shown here is derived from an EMBL/GenBank/DDBJ whole genome shotgun (WGS) entry which is preliminary data.</text>
</comment>
<dbReference type="InterPro" id="IPR050815">
    <property type="entry name" value="TF_fung"/>
</dbReference>
<dbReference type="GO" id="GO:0008270">
    <property type="term" value="F:zinc ion binding"/>
    <property type="evidence" value="ECO:0007669"/>
    <property type="project" value="InterPro"/>
</dbReference>
<evidence type="ECO:0000256" key="4">
    <source>
        <dbReference type="ARBA" id="ARBA00023163"/>
    </source>
</evidence>
<evidence type="ECO:0000256" key="5">
    <source>
        <dbReference type="ARBA" id="ARBA00023242"/>
    </source>
</evidence>
<feature type="compositionally biased region" description="Basic and acidic residues" evidence="6">
    <location>
        <begin position="87"/>
        <end position="96"/>
    </location>
</feature>
<dbReference type="Proteomes" id="UP000076580">
    <property type="component" value="Chromosome 01"/>
</dbReference>